<gene>
    <name evidence="2" type="ORF">ATZ36_05935</name>
</gene>
<dbReference type="Pfam" id="PF01656">
    <property type="entry name" value="CbiA"/>
    <property type="match status" value="1"/>
</dbReference>
<dbReference type="InterPro" id="IPR027417">
    <property type="entry name" value="P-loop_NTPase"/>
</dbReference>
<proteinExistence type="predicted"/>
<dbReference type="AlphaFoldDB" id="A0A1E5IJK2"/>
<evidence type="ECO:0000313" key="3">
    <source>
        <dbReference type="Proteomes" id="UP000095237"/>
    </source>
</evidence>
<dbReference type="InterPro" id="IPR002586">
    <property type="entry name" value="CobQ/CobB/MinD/ParA_Nub-bd_dom"/>
</dbReference>
<organism evidence="2 3">
    <name type="scientific">Endomicrobium trichonymphae</name>
    <dbReference type="NCBI Taxonomy" id="1408204"/>
    <lineage>
        <taxon>Bacteria</taxon>
        <taxon>Pseudomonadati</taxon>
        <taxon>Elusimicrobiota</taxon>
        <taxon>Endomicrobiia</taxon>
        <taxon>Endomicrobiales</taxon>
        <taxon>Endomicrobiaceae</taxon>
        <taxon>Candidatus Endomicrobiellum</taxon>
    </lineage>
</organism>
<protein>
    <recommendedName>
        <fullName evidence="1">CobQ/CobB/MinD/ParA nucleotide binding domain-containing protein</fullName>
    </recommendedName>
</protein>
<dbReference type="Gene3D" id="3.40.50.300">
    <property type="entry name" value="P-loop containing nucleotide triphosphate hydrolases"/>
    <property type="match status" value="1"/>
</dbReference>
<dbReference type="PANTHER" id="PTHR13696">
    <property type="entry name" value="P-LOOP CONTAINING NUCLEOSIDE TRIPHOSPHATE HYDROLASE"/>
    <property type="match status" value="1"/>
</dbReference>
<keyword evidence="3" id="KW-1185">Reference proteome</keyword>
<dbReference type="SUPFAM" id="SSF52540">
    <property type="entry name" value="P-loop containing nucleoside triphosphate hydrolases"/>
    <property type="match status" value="1"/>
</dbReference>
<comment type="caution">
    <text evidence="2">The sequence shown here is derived from an EMBL/GenBank/DDBJ whole genome shotgun (WGS) entry which is preliminary data.</text>
</comment>
<dbReference type="InterPro" id="IPR050678">
    <property type="entry name" value="DNA_Partitioning_ATPase"/>
</dbReference>
<evidence type="ECO:0000313" key="2">
    <source>
        <dbReference type="EMBL" id="OEG70138.1"/>
    </source>
</evidence>
<dbReference type="PANTHER" id="PTHR13696:SF52">
    <property type="entry name" value="PARA FAMILY PROTEIN CT_582"/>
    <property type="match status" value="1"/>
</dbReference>
<name>A0A1E5IJK2_ENDTX</name>
<dbReference type="EMBL" id="LNVX01000452">
    <property type="protein sequence ID" value="OEG70138.1"/>
    <property type="molecule type" value="Genomic_DNA"/>
</dbReference>
<sequence>MGQLSETISTLMQSYDLELEGVLFTMFDSRTNLADQVVEEVKKFFKEKVYETKIPRTIKLAEAPSFGKPVLLYDLSGKGSQAYIDFAKEFLLKQNEEQSFVDRARCEI</sequence>
<feature type="domain" description="CobQ/CobB/MinD/ParA nucleotide binding" evidence="1">
    <location>
        <begin position="2"/>
        <end position="70"/>
    </location>
</feature>
<accession>A0A1E5IJK2</accession>
<evidence type="ECO:0000259" key="1">
    <source>
        <dbReference type="Pfam" id="PF01656"/>
    </source>
</evidence>
<reference evidence="2 3" key="1">
    <citation type="submission" date="2015-11" db="EMBL/GenBank/DDBJ databases">
        <title>Evidence for parallel genomic evolution in an endosymbiosis of termite gut flagellates.</title>
        <authorList>
            <person name="Zheng H."/>
        </authorList>
    </citation>
    <scope>NUCLEOTIDE SEQUENCE [LARGE SCALE GENOMIC DNA]</scope>
    <source>
        <strain evidence="2 3">CET450</strain>
    </source>
</reference>
<dbReference type="Proteomes" id="UP000095237">
    <property type="component" value="Unassembled WGS sequence"/>
</dbReference>